<dbReference type="GO" id="GO:0008124">
    <property type="term" value="F:4-alpha-hydroxytetrahydrobiopterin dehydratase activity"/>
    <property type="evidence" value="ECO:0007669"/>
    <property type="project" value="UniProtKB-EC"/>
</dbReference>
<dbReference type="GO" id="GO:0006729">
    <property type="term" value="P:tetrahydrobiopterin biosynthetic process"/>
    <property type="evidence" value="ECO:0007669"/>
    <property type="project" value="InterPro"/>
</dbReference>
<sequence length="123" mass="14347">MLPDIARNCKMLYLLMDLNSLKCVPCQVGAPTLKGEELQKYLTSVSGWELYDSHSKIRKEFTFENFMKAIEFINKIAQIAEAEGHHPNIYLYNYKQVRVELWTHKINGLHQNDFILASKIDEL</sequence>
<dbReference type="CDD" id="cd00913">
    <property type="entry name" value="PCD_DCoH_subfamily_a"/>
    <property type="match status" value="1"/>
</dbReference>
<dbReference type="InterPro" id="IPR001533">
    <property type="entry name" value="Pterin_deHydtase"/>
</dbReference>
<organism evidence="5 6">
    <name type="scientific">Candidatus Woesebacteria bacterium GW2011_GWB1_38_5b</name>
    <dbReference type="NCBI Taxonomy" id="1618569"/>
    <lineage>
        <taxon>Bacteria</taxon>
        <taxon>Candidatus Woeseibacteriota</taxon>
    </lineage>
</organism>
<dbReference type="Pfam" id="PF01329">
    <property type="entry name" value="Pterin_4a"/>
    <property type="match status" value="1"/>
</dbReference>
<protein>
    <recommendedName>
        <fullName evidence="3">4a-hydroxytetrahydrobiopterin dehydratase</fullName>
        <ecNumber evidence="3">4.2.1.96</ecNumber>
    </recommendedName>
</protein>
<evidence type="ECO:0000313" key="6">
    <source>
        <dbReference type="Proteomes" id="UP000034181"/>
    </source>
</evidence>
<accession>A0A0G0NEG1</accession>
<dbReference type="NCBIfam" id="NF002017">
    <property type="entry name" value="PRK00823.1-2"/>
    <property type="match status" value="1"/>
</dbReference>
<evidence type="ECO:0000256" key="2">
    <source>
        <dbReference type="ARBA" id="ARBA00006472"/>
    </source>
</evidence>
<evidence type="ECO:0000256" key="1">
    <source>
        <dbReference type="ARBA" id="ARBA00001554"/>
    </source>
</evidence>
<dbReference type="InterPro" id="IPR036428">
    <property type="entry name" value="PCD_sf"/>
</dbReference>
<comment type="similarity">
    <text evidence="2">Belongs to the pterin-4-alpha-carbinolamine dehydratase family.</text>
</comment>
<reference evidence="5 6" key="1">
    <citation type="journal article" date="2015" name="Nature">
        <title>rRNA introns, odd ribosomes, and small enigmatic genomes across a large radiation of phyla.</title>
        <authorList>
            <person name="Brown C.T."/>
            <person name="Hug L.A."/>
            <person name="Thomas B.C."/>
            <person name="Sharon I."/>
            <person name="Castelle C.J."/>
            <person name="Singh A."/>
            <person name="Wilkins M.J."/>
            <person name="Williams K.H."/>
            <person name="Banfield J.F."/>
        </authorList>
    </citation>
    <scope>NUCLEOTIDE SEQUENCE [LARGE SCALE GENOMIC DNA]</scope>
</reference>
<dbReference type="Proteomes" id="UP000034181">
    <property type="component" value="Unassembled WGS sequence"/>
</dbReference>
<comment type="caution">
    <text evidence="5">The sequence shown here is derived from an EMBL/GenBank/DDBJ whole genome shotgun (WGS) entry which is preliminary data.</text>
</comment>
<dbReference type="AlphaFoldDB" id="A0A0G0NEG1"/>
<evidence type="ECO:0000313" key="5">
    <source>
        <dbReference type="EMBL" id="KKQ75496.1"/>
    </source>
</evidence>
<dbReference type="PATRIC" id="fig|1618569.3.peg.291"/>
<dbReference type="EMBL" id="LBUZ01000010">
    <property type="protein sequence ID" value="KKQ75496.1"/>
    <property type="molecule type" value="Genomic_DNA"/>
</dbReference>
<name>A0A0G0NEG1_9BACT</name>
<proteinExistence type="inferred from homology"/>
<comment type="catalytic activity">
    <reaction evidence="1">
        <text>(4aS,6R)-4a-hydroxy-L-erythro-5,6,7,8-tetrahydrobiopterin = (6R)-L-erythro-6,7-dihydrobiopterin + H2O</text>
        <dbReference type="Rhea" id="RHEA:11920"/>
        <dbReference type="ChEBI" id="CHEBI:15377"/>
        <dbReference type="ChEBI" id="CHEBI:15642"/>
        <dbReference type="ChEBI" id="CHEBI:43120"/>
        <dbReference type="EC" id="4.2.1.96"/>
    </reaction>
</comment>
<dbReference type="EC" id="4.2.1.96" evidence="3"/>
<dbReference type="SUPFAM" id="SSF55248">
    <property type="entry name" value="PCD-like"/>
    <property type="match status" value="1"/>
</dbReference>
<evidence type="ECO:0000256" key="4">
    <source>
        <dbReference type="ARBA" id="ARBA00023239"/>
    </source>
</evidence>
<keyword evidence="4" id="KW-0456">Lyase</keyword>
<dbReference type="PANTHER" id="PTHR12599:SF0">
    <property type="entry name" value="PTERIN-4-ALPHA-CARBINOLAMINE DEHYDRATASE"/>
    <property type="match status" value="1"/>
</dbReference>
<dbReference type="Gene3D" id="3.30.1360.20">
    <property type="entry name" value="Transcriptional coactivator/pterin dehydratase"/>
    <property type="match status" value="1"/>
</dbReference>
<dbReference type="PANTHER" id="PTHR12599">
    <property type="entry name" value="PTERIN-4-ALPHA-CARBINOLAMINE DEHYDRATASE"/>
    <property type="match status" value="1"/>
</dbReference>
<evidence type="ECO:0000256" key="3">
    <source>
        <dbReference type="ARBA" id="ARBA00013252"/>
    </source>
</evidence>
<gene>
    <name evidence="5" type="ORF">US96_C0010G0012</name>
</gene>